<dbReference type="PROSITE" id="PS50929">
    <property type="entry name" value="ABC_TM1F"/>
    <property type="match status" value="1"/>
</dbReference>
<feature type="compositionally biased region" description="Basic residues" evidence="7">
    <location>
        <begin position="84"/>
        <end position="94"/>
    </location>
</feature>
<dbReference type="Pfam" id="PF00005">
    <property type="entry name" value="ABC_tran"/>
    <property type="match status" value="1"/>
</dbReference>
<feature type="transmembrane region" description="Helical" evidence="8">
    <location>
        <begin position="229"/>
        <end position="254"/>
    </location>
</feature>
<dbReference type="SUPFAM" id="SSF90123">
    <property type="entry name" value="ABC transporter transmembrane region"/>
    <property type="match status" value="1"/>
</dbReference>
<feature type="region of interest" description="Disordered" evidence="7">
    <location>
        <begin position="1"/>
        <end position="138"/>
    </location>
</feature>
<dbReference type="Gene3D" id="3.40.50.300">
    <property type="entry name" value="P-loop containing nucleotide triphosphate hydrolases"/>
    <property type="match status" value="1"/>
</dbReference>
<sequence>MELNPSSDEEYAPHADTGHPVSPAPTPAARPGKTTTERRAAITTPDPNPTSAASDTSPGDAVGDHTADPHHDPGSEDTVEIIRPGHRPRRRSRPRHDAAFGEDVRRPGNDPPWSRQNVTPSPESASRSGDGAAGSRDDALRFTENVSRSGENASGPEDEAPGVIAPIVSIRTTLREFWPQTRGVRWLFVAGVAAAVLAAVCEVGVIGLFGRITDEVLASGKLSAFWGPAGAWVGIGVLAGLLSFSSAYATALAGERFLLRLRDRVFAHLQTLTPDYFENRRLGDLMARLTDDIEAIEELVGSGLVRIITTTAGAVLFSGAAFFIRWDLALVTFAMVPLFLLVSKGFTSRLRNASARERSSNGAMNSVIEESLANQSLVQAYNRQEVEAARLHEEGRKWLLANVTQARLSALYGPAAQIVETLCLLMIIGVGAWEIASGRLTIGGLLAFAAYLAYLYPTFQGLGELALNVSSAAAGADRVIEVLHATPAVTDPYDGVSEAGENGRADKGTAAAGAVSATASGRTTVQADDRASGDIVVPTPRGRGRVEFENVAFTYPDRTRPTLSGLSFTAAPGELVVCTGPSGAGKTTIAKLLLRFYDPTAGRVLLDGVDIREMPRRSLRENITILQQENLLFSATVRDNIAYGRPEADLDEIVRAAITADADGFIRTLPEGYDTPIGQRGRLLSGGQRQRLAIARAILRDAPVLILDEPMTGLDAPTAARIMELLQRLMAGRTTILITHDLRHVPTPSRNIVLEPAHPPFAVDRSHLDDDPVVLS</sequence>
<evidence type="ECO:0000256" key="6">
    <source>
        <dbReference type="ARBA" id="ARBA00023136"/>
    </source>
</evidence>
<dbReference type="InterPro" id="IPR011527">
    <property type="entry name" value="ABC1_TM_dom"/>
</dbReference>
<keyword evidence="5 8" id="KW-1133">Transmembrane helix</keyword>
<keyword evidence="12" id="KW-1185">Reference proteome</keyword>
<dbReference type="Gene3D" id="1.20.1560.10">
    <property type="entry name" value="ABC transporter type 1, transmembrane domain"/>
    <property type="match status" value="1"/>
</dbReference>
<feature type="compositionally biased region" description="Low complexity" evidence="7">
    <location>
        <begin position="124"/>
        <end position="134"/>
    </location>
</feature>
<keyword evidence="4 11" id="KW-0067">ATP-binding</keyword>
<feature type="compositionally biased region" description="Basic and acidic residues" evidence="7">
    <location>
        <begin position="95"/>
        <end position="108"/>
    </location>
</feature>
<dbReference type="PROSITE" id="PS00211">
    <property type="entry name" value="ABC_TRANSPORTER_1"/>
    <property type="match status" value="1"/>
</dbReference>
<name>A0ABW6VMM0_MICFU</name>
<dbReference type="RefSeq" id="WP_387348294.1">
    <property type="nucleotide sequence ID" value="NZ_JBIAXI010000051.1"/>
</dbReference>
<dbReference type="InterPro" id="IPR039421">
    <property type="entry name" value="Type_1_exporter"/>
</dbReference>
<evidence type="ECO:0000256" key="4">
    <source>
        <dbReference type="ARBA" id="ARBA00022840"/>
    </source>
</evidence>
<proteinExistence type="predicted"/>
<dbReference type="GO" id="GO:0005524">
    <property type="term" value="F:ATP binding"/>
    <property type="evidence" value="ECO:0007669"/>
    <property type="project" value="UniProtKB-KW"/>
</dbReference>
<evidence type="ECO:0000256" key="5">
    <source>
        <dbReference type="ARBA" id="ARBA00022989"/>
    </source>
</evidence>
<evidence type="ECO:0000256" key="1">
    <source>
        <dbReference type="ARBA" id="ARBA00004651"/>
    </source>
</evidence>
<comment type="caution">
    <text evidence="11">The sequence shown here is derived from an EMBL/GenBank/DDBJ whole genome shotgun (WGS) entry which is preliminary data.</text>
</comment>
<evidence type="ECO:0000256" key="7">
    <source>
        <dbReference type="SAM" id="MobiDB-lite"/>
    </source>
</evidence>
<evidence type="ECO:0000259" key="9">
    <source>
        <dbReference type="PROSITE" id="PS50893"/>
    </source>
</evidence>
<reference evidence="11 12" key="1">
    <citation type="submission" date="2024-10" db="EMBL/GenBank/DDBJ databases">
        <title>The Natural Products Discovery Center: Release of the First 8490 Sequenced Strains for Exploring Actinobacteria Biosynthetic Diversity.</title>
        <authorList>
            <person name="Kalkreuter E."/>
            <person name="Kautsar S.A."/>
            <person name="Yang D."/>
            <person name="Bader C.D."/>
            <person name="Teijaro C.N."/>
            <person name="Fluegel L."/>
            <person name="Davis C.M."/>
            <person name="Simpson J.R."/>
            <person name="Lauterbach L."/>
            <person name="Steele A.D."/>
            <person name="Gui C."/>
            <person name="Meng S."/>
            <person name="Li G."/>
            <person name="Viehrig K."/>
            <person name="Ye F."/>
            <person name="Su P."/>
            <person name="Kiefer A.F."/>
            <person name="Nichols A."/>
            <person name="Cepeda A.J."/>
            <person name="Yan W."/>
            <person name="Fan B."/>
            <person name="Jiang Y."/>
            <person name="Adhikari A."/>
            <person name="Zheng C.-J."/>
            <person name="Schuster L."/>
            <person name="Cowan T.M."/>
            <person name="Smanski M.J."/>
            <person name="Chevrette M.G."/>
            <person name="De Carvalho L.P.S."/>
            <person name="Shen B."/>
        </authorList>
    </citation>
    <scope>NUCLEOTIDE SEQUENCE [LARGE SCALE GENOMIC DNA]</scope>
    <source>
        <strain evidence="11 12">NPDC001281</strain>
    </source>
</reference>
<dbReference type="InterPro" id="IPR027417">
    <property type="entry name" value="P-loop_NTPase"/>
</dbReference>
<feature type="transmembrane region" description="Helical" evidence="8">
    <location>
        <begin position="439"/>
        <end position="456"/>
    </location>
</feature>
<evidence type="ECO:0000256" key="2">
    <source>
        <dbReference type="ARBA" id="ARBA00022692"/>
    </source>
</evidence>
<feature type="domain" description="ABC transmembrane type-1" evidence="10">
    <location>
        <begin position="189"/>
        <end position="471"/>
    </location>
</feature>
<keyword evidence="3" id="KW-0547">Nucleotide-binding</keyword>
<dbReference type="InterPro" id="IPR003439">
    <property type="entry name" value="ABC_transporter-like_ATP-bd"/>
</dbReference>
<gene>
    <name evidence="11" type="ORF">ACFY05_42460</name>
</gene>
<comment type="subcellular location">
    <subcellularLocation>
        <location evidence="1">Cell membrane</location>
        <topology evidence="1">Multi-pass membrane protein</topology>
    </subcellularLocation>
</comment>
<evidence type="ECO:0000256" key="3">
    <source>
        <dbReference type="ARBA" id="ARBA00022741"/>
    </source>
</evidence>
<dbReference type="EMBL" id="JBIAXI010000051">
    <property type="protein sequence ID" value="MFF4779498.1"/>
    <property type="molecule type" value="Genomic_DNA"/>
</dbReference>
<dbReference type="PROSITE" id="PS50893">
    <property type="entry name" value="ABC_TRANSPORTER_2"/>
    <property type="match status" value="1"/>
</dbReference>
<keyword evidence="6 8" id="KW-0472">Membrane</keyword>
<accession>A0ABW6VMM0</accession>
<feature type="compositionally biased region" description="Polar residues" evidence="7">
    <location>
        <begin position="114"/>
        <end position="123"/>
    </location>
</feature>
<dbReference type="CDD" id="cd18564">
    <property type="entry name" value="ABC_6TM_exporter_like"/>
    <property type="match status" value="1"/>
</dbReference>
<feature type="transmembrane region" description="Helical" evidence="8">
    <location>
        <begin position="330"/>
        <end position="347"/>
    </location>
</feature>
<dbReference type="SMART" id="SM00382">
    <property type="entry name" value="AAA"/>
    <property type="match status" value="1"/>
</dbReference>
<protein>
    <submittedName>
        <fullName evidence="11">ABC transporter ATP-binding protein</fullName>
    </submittedName>
</protein>
<keyword evidence="2 8" id="KW-0812">Transmembrane</keyword>
<dbReference type="InterPro" id="IPR036640">
    <property type="entry name" value="ABC1_TM_sf"/>
</dbReference>
<evidence type="ECO:0000259" key="10">
    <source>
        <dbReference type="PROSITE" id="PS50929"/>
    </source>
</evidence>
<feature type="region of interest" description="Disordered" evidence="7">
    <location>
        <begin position="493"/>
        <end position="512"/>
    </location>
</feature>
<dbReference type="Proteomes" id="UP001602119">
    <property type="component" value="Unassembled WGS sequence"/>
</dbReference>
<dbReference type="InterPro" id="IPR017871">
    <property type="entry name" value="ABC_transporter-like_CS"/>
</dbReference>
<feature type="compositionally biased region" description="Basic and acidic residues" evidence="7">
    <location>
        <begin position="62"/>
        <end position="74"/>
    </location>
</feature>
<organism evidence="11 12">
    <name type="scientific">Microtetraspora fusca</name>
    <dbReference type="NCBI Taxonomy" id="1997"/>
    <lineage>
        <taxon>Bacteria</taxon>
        <taxon>Bacillati</taxon>
        <taxon>Actinomycetota</taxon>
        <taxon>Actinomycetes</taxon>
        <taxon>Streptosporangiales</taxon>
        <taxon>Streptosporangiaceae</taxon>
        <taxon>Microtetraspora</taxon>
    </lineage>
</organism>
<feature type="domain" description="ABC transporter" evidence="9">
    <location>
        <begin position="546"/>
        <end position="775"/>
    </location>
</feature>
<dbReference type="InterPro" id="IPR003593">
    <property type="entry name" value="AAA+_ATPase"/>
</dbReference>
<evidence type="ECO:0000256" key="8">
    <source>
        <dbReference type="SAM" id="Phobius"/>
    </source>
</evidence>
<dbReference type="PANTHER" id="PTHR43394:SF1">
    <property type="entry name" value="ATP-BINDING CASSETTE SUB-FAMILY B MEMBER 10, MITOCHONDRIAL"/>
    <property type="match status" value="1"/>
</dbReference>
<dbReference type="PANTHER" id="PTHR43394">
    <property type="entry name" value="ATP-DEPENDENT PERMEASE MDL1, MITOCHONDRIAL"/>
    <property type="match status" value="1"/>
</dbReference>
<evidence type="ECO:0000313" key="11">
    <source>
        <dbReference type="EMBL" id="MFF4779498.1"/>
    </source>
</evidence>
<feature type="transmembrane region" description="Helical" evidence="8">
    <location>
        <begin position="186"/>
        <end position="209"/>
    </location>
</feature>
<dbReference type="Pfam" id="PF00664">
    <property type="entry name" value="ABC_membrane"/>
    <property type="match status" value="1"/>
</dbReference>
<dbReference type="SUPFAM" id="SSF52540">
    <property type="entry name" value="P-loop containing nucleoside triphosphate hydrolases"/>
    <property type="match status" value="1"/>
</dbReference>
<evidence type="ECO:0000313" key="12">
    <source>
        <dbReference type="Proteomes" id="UP001602119"/>
    </source>
</evidence>